<dbReference type="InterPro" id="IPR001623">
    <property type="entry name" value="DnaJ_domain"/>
</dbReference>
<organism evidence="3 4">
    <name type="scientific">Digitaria exilis</name>
    <dbReference type="NCBI Taxonomy" id="1010633"/>
    <lineage>
        <taxon>Eukaryota</taxon>
        <taxon>Viridiplantae</taxon>
        <taxon>Streptophyta</taxon>
        <taxon>Embryophyta</taxon>
        <taxon>Tracheophyta</taxon>
        <taxon>Spermatophyta</taxon>
        <taxon>Magnoliopsida</taxon>
        <taxon>Liliopsida</taxon>
        <taxon>Poales</taxon>
        <taxon>Poaceae</taxon>
        <taxon>PACMAD clade</taxon>
        <taxon>Panicoideae</taxon>
        <taxon>Panicodae</taxon>
        <taxon>Paniceae</taxon>
        <taxon>Anthephorinae</taxon>
        <taxon>Digitaria</taxon>
    </lineage>
</organism>
<keyword evidence="4" id="KW-1185">Reference proteome</keyword>
<dbReference type="SUPFAM" id="SSF46565">
    <property type="entry name" value="Chaperone J-domain"/>
    <property type="match status" value="1"/>
</dbReference>
<dbReference type="GO" id="GO:0005783">
    <property type="term" value="C:endoplasmic reticulum"/>
    <property type="evidence" value="ECO:0007669"/>
    <property type="project" value="UniProtKB-ARBA"/>
</dbReference>
<keyword evidence="1" id="KW-1133">Transmembrane helix</keyword>
<keyword evidence="1" id="KW-0812">Transmembrane</keyword>
<evidence type="ECO:0000313" key="4">
    <source>
        <dbReference type="Proteomes" id="UP000636709"/>
    </source>
</evidence>
<dbReference type="PROSITE" id="PS50076">
    <property type="entry name" value="DNAJ_2"/>
    <property type="match status" value="1"/>
</dbReference>
<dbReference type="PANTHER" id="PTHR45270:SF1">
    <property type="entry name" value="CHAPERONE DNAJ-DOMAIN SUPERFAMILY PROTEIN"/>
    <property type="match status" value="1"/>
</dbReference>
<dbReference type="SMART" id="SM00271">
    <property type="entry name" value="DnaJ"/>
    <property type="match status" value="1"/>
</dbReference>
<dbReference type="InterPro" id="IPR018253">
    <property type="entry name" value="DnaJ_domain_CS"/>
</dbReference>
<evidence type="ECO:0000259" key="2">
    <source>
        <dbReference type="PROSITE" id="PS50076"/>
    </source>
</evidence>
<dbReference type="OrthoDB" id="1507364at2759"/>
<proteinExistence type="predicted"/>
<feature type="transmembrane region" description="Helical" evidence="1">
    <location>
        <begin position="52"/>
        <end position="76"/>
    </location>
</feature>
<dbReference type="Pfam" id="PF14901">
    <property type="entry name" value="Jiv90"/>
    <property type="match status" value="1"/>
</dbReference>
<dbReference type="PROSITE" id="PS00636">
    <property type="entry name" value="DNAJ_1"/>
    <property type="match status" value="1"/>
</dbReference>
<comment type="caution">
    <text evidence="3">The sequence shown here is derived from an EMBL/GenBank/DDBJ whole genome shotgun (WGS) entry which is preliminary data.</text>
</comment>
<dbReference type="CDD" id="cd06257">
    <property type="entry name" value="DnaJ"/>
    <property type="match status" value="1"/>
</dbReference>
<dbReference type="AlphaFoldDB" id="A0A835ACB8"/>
<reference evidence="3" key="1">
    <citation type="submission" date="2020-07" db="EMBL/GenBank/DDBJ databases">
        <title>Genome sequence and genetic diversity analysis of an under-domesticated orphan crop, white fonio (Digitaria exilis).</title>
        <authorList>
            <person name="Bennetzen J.L."/>
            <person name="Chen S."/>
            <person name="Ma X."/>
            <person name="Wang X."/>
            <person name="Yssel A.E.J."/>
            <person name="Chaluvadi S.R."/>
            <person name="Johnson M."/>
            <person name="Gangashetty P."/>
            <person name="Hamidou F."/>
            <person name="Sanogo M.D."/>
            <person name="Zwaenepoel A."/>
            <person name="Wallace J."/>
            <person name="Van De Peer Y."/>
            <person name="Van Deynze A."/>
        </authorList>
    </citation>
    <scope>NUCLEOTIDE SEQUENCE</scope>
    <source>
        <tissue evidence="3">Leaves</tissue>
    </source>
</reference>
<protein>
    <recommendedName>
        <fullName evidence="2">J domain-containing protein</fullName>
    </recommendedName>
</protein>
<name>A0A835ACB8_9POAL</name>
<dbReference type="InterPro" id="IPR036869">
    <property type="entry name" value="J_dom_sf"/>
</dbReference>
<dbReference type="EMBL" id="JACEFO010002479">
    <property type="protein sequence ID" value="KAF8658622.1"/>
    <property type="molecule type" value="Genomic_DNA"/>
</dbReference>
<evidence type="ECO:0000313" key="3">
    <source>
        <dbReference type="EMBL" id="KAF8658622.1"/>
    </source>
</evidence>
<dbReference type="InterPro" id="IPR032843">
    <property type="entry name" value="Jiv"/>
</dbReference>
<sequence length="534" mass="61149">MGYTRGLCLVGLFGTFIMWMYGYFWIIGILLVAAGCIYCLEYADVVVPVLTAYAIYCVAVRVGWPGVLLTVNLYLLTVNLLNILRPGDYRSTEQRQYEDMDDSDPAPDSEPEIFFDCEPDILFDNEPETLSSDPYSSAPTQDLLHVEKEEGSPSNKVKSDFISVDTTMHRIMYALTHYEVLGIPRNRSIDQNILKTEYRRRVLLIHPDKNMENPLACESFKKLQSAYEVLSDFTKKSSYDEQLRKEELRKITQSLRSPFSPQVGLEFLSEESRRIQCTKCGYFHLWVCTRRSKARARFCEVCYMYHQARDGDGWVECAFSISSKRESPQAFVCVEGKIFDVSEWATCQGMECKPNSHGPSFWVSMVGIDEMSERSNSYQDSISWDWEDGKNICEDEFELRLQQTLGSRSFLSASPTNMVGIHKTRPTTVLTIDTSKFRAMVVQEFKCIPSPHFCRLVRIWSAPSAPSPRTRFDHIFAPPSSSRVVGHGILRRRVPRPLVVASSREPKLDLPWRRRKTLGFAETVESFVTGLRPA</sequence>
<feature type="domain" description="J" evidence="2">
    <location>
        <begin position="176"/>
        <end position="243"/>
    </location>
</feature>
<keyword evidence="1" id="KW-0472">Membrane</keyword>
<gene>
    <name evidence="3" type="ORF">HU200_059084</name>
</gene>
<dbReference type="PRINTS" id="PR00625">
    <property type="entry name" value="JDOMAIN"/>
</dbReference>
<dbReference type="Proteomes" id="UP000636709">
    <property type="component" value="Unassembled WGS sequence"/>
</dbReference>
<feature type="transmembrane region" description="Helical" evidence="1">
    <location>
        <begin position="20"/>
        <end position="40"/>
    </location>
</feature>
<accession>A0A835ACB8</accession>
<dbReference type="Pfam" id="PF00226">
    <property type="entry name" value="DnaJ"/>
    <property type="match status" value="1"/>
</dbReference>
<dbReference type="Gene3D" id="1.10.287.110">
    <property type="entry name" value="DnaJ domain"/>
    <property type="match status" value="1"/>
</dbReference>
<evidence type="ECO:0000256" key="1">
    <source>
        <dbReference type="SAM" id="Phobius"/>
    </source>
</evidence>
<dbReference type="PANTHER" id="PTHR45270">
    <property type="entry name" value="OS03G0832900 PROTEIN"/>
    <property type="match status" value="1"/>
</dbReference>